<sequence length="110" mass="12634">MSPLQTIGIICFVIIILWLGVQIIVLNTCLHAKRHVPTNLHILCQKEENHLLLRVFDLVKNEPQCTKLVKTLQKSVNAYDSRPRIFIVTPTYARPVQKAELTRLSHTLLL</sequence>
<accession>A0AAV4V9W7</accession>
<organism evidence="2 3">
    <name type="scientific">Caerostris extrusa</name>
    <name type="common">Bark spider</name>
    <name type="synonym">Caerostris bankana</name>
    <dbReference type="NCBI Taxonomy" id="172846"/>
    <lineage>
        <taxon>Eukaryota</taxon>
        <taxon>Metazoa</taxon>
        <taxon>Ecdysozoa</taxon>
        <taxon>Arthropoda</taxon>
        <taxon>Chelicerata</taxon>
        <taxon>Arachnida</taxon>
        <taxon>Araneae</taxon>
        <taxon>Araneomorphae</taxon>
        <taxon>Entelegynae</taxon>
        <taxon>Araneoidea</taxon>
        <taxon>Araneidae</taxon>
        <taxon>Caerostris</taxon>
    </lineage>
</organism>
<dbReference type="Proteomes" id="UP001054945">
    <property type="component" value="Unassembled WGS sequence"/>
</dbReference>
<evidence type="ECO:0000313" key="3">
    <source>
        <dbReference type="Proteomes" id="UP001054945"/>
    </source>
</evidence>
<comment type="caution">
    <text evidence="2">The sequence shown here is derived from an EMBL/GenBank/DDBJ whole genome shotgun (WGS) entry which is preliminary data.</text>
</comment>
<keyword evidence="3" id="KW-1185">Reference proteome</keyword>
<gene>
    <name evidence="2" type="primary">B3GAT3</name>
    <name evidence="2" type="ORF">CEXT_630421</name>
</gene>
<dbReference type="AlphaFoldDB" id="A0AAV4V9W7"/>
<evidence type="ECO:0000313" key="2">
    <source>
        <dbReference type="EMBL" id="GIY66848.1"/>
    </source>
</evidence>
<keyword evidence="1" id="KW-1133">Transmembrane helix</keyword>
<name>A0AAV4V9W7_CAEEX</name>
<evidence type="ECO:0000256" key="1">
    <source>
        <dbReference type="SAM" id="Phobius"/>
    </source>
</evidence>
<keyword evidence="1" id="KW-0472">Membrane</keyword>
<dbReference type="InterPro" id="IPR029044">
    <property type="entry name" value="Nucleotide-diphossugar_trans"/>
</dbReference>
<feature type="transmembrane region" description="Helical" evidence="1">
    <location>
        <begin position="6"/>
        <end position="26"/>
    </location>
</feature>
<dbReference type="Gene3D" id="3.90.550.10">
    <property type="entry name" value="Spore Coat Polysaccharide Biosynthesis Protein SpsA, Chain A"/>
    <property type="match status" value="1"/>
</dbReference>
<dbReference type="SUPFAM" id="SSF53448">
    <property type="entry name" value="Nucleotide-diphospho-sugar transferases"/>
    <property type="match status" value="1"/>
</dbReference>
<reference evidence="2 3" key="1">
    <citation type="submission" date="2021-06" db="EMBL/GenBank/DDBJ databases">
        <title>Caerostris extrusa draft genome.</title>
        <authorList>
            <person name="Kono N."/>
            <person name="Arakawa K."/>
        </authorList>
    </citation>
    <scope>NUCLEOTIDE SEQUENCE [LARGE SCALE GENOMIC DNA]</scope>
</reference>
<dbReference type="EMBL" id="BPLR01014159">
    <property type="protein sequence ID" value="GIY66848.1"/>
    <property type="molecule type" value="Genomic_DNA"/>
</dbReference>
<proteinExistence type="predicted"/>
<feature type="non-terminal residue" evidence="2">
    <location>
        <position position="110"/>
    </location>
</feature>
<protein>
    <submittedName>
        <fullName evidence="2">Galactosylgalactosylxylosylprotein 3-beta-glucuronosyltransferase</fullName>
    </submittedName>
</protein>
<keyword evidence="1" id="KW-0812">Transmembrane</keyword>